<reference evidence="7 8" key="1">
    <citation type="submission" date="2022-10" db="EMBL/GenBank/DDBJ databases">
        <title>Defluviimonas sp. nov., isolated from ocean surface sediments.</title>
        <authorList>
            <person name="He W."/>
            <person name="Wang L."/>
            <person name="Zhang D.-F."/>
        </authorList>
    </citation>
    <scope>NUCLEOTIDE SEQUENCE [LARGE SCALE GENOMIC DNA]</scope>
    <source>
        <strain evidence="7 8">WL0024</strain>
    </source>
</reference>
<dbReference type="PANTHER" id="PTHR30213:SF0">
    <property type="entry name" value="UPF0761 MEMBRANE PROTEIN YIHY"/>
    <property type="match status" value="1"/>
</dbReference>
<comment type="subcellular location">
    <subcellularLocation>
        <location evidence="1">Cell membrane</location>
        <topology evidence="1">Multi-pass membrane protein</topology>
    </subcellularLocation>
</comment>
<protein>
    <submittedName>
        <fullName evidence="7">YihY/virulence factor BrkB family protein</fullName>
    </submittedName>
</protein>
<keyword evidence="2" id="KW-1003">Cell membrane</keyword>
<evidence type="ECO:0000313" key="8">
    <source>
        <dbReference type="Proteomes" id="UP001209535"/>
    </source>
</evidence>
<dbReference type="RefSeq" id="WP_263335145.1">
    <property type="nucleotide sequence ID" value="NZ_JAOVQO010000007.1"/>
</dbReference>
<feature type="transmembrane region" description="Helical" evidence="6">
    <location>
        <begin position="134"/>
        <end position="165"/>
    </location>
</feature>
<keyword evidence="5 6" id="KW-0472">Membrane</keyword>
<evidence type="ECO:0000256" key="4">
    <source>
        <dbReference type="ARBA" id="ARBA00022989"/>
    </source>
</evidence>
<dbReference type="Pfam" id="PF03631">
    <property type="entry name" value="Virul_fac_BrkB"/>
    <property type="match status" value="1"/>
</dbReference>
<evidence type="ECO:0000256" key="2">
    <source>
        <dbReference type="ARBA" id="ARBA00022475"/>
    </source>
</evidence>
<comment type="caution">
    <text evidence="7">The sequence shown here is derived from an EMBL/GenBank/DDBJ whole genome shotgun (WGS) entry which is preliminary data.</text>
</comment>
<organism evidence="7 8">
    <name type="scientific">Albidovulum salinarum</name>
    <dbReference type="NCBI Taxonomy" id="2984153"/>
    <lineage>
        <taxon>Bacteria</taxon>
        <taxon>Pseudomonadati</taxon>
        <taxon>Pseudomonadota</taxon>
        <taxon>Alphaproteobacteria</taxon>
        <taxon>Rhodobacterales</taxon>
        <taxon>Paracoccaceae</taxon>
        <taxon>Albidovulum</taxon>
    </lineage>
</organism>
<evidence type="ECO:0000313" key="7">
    <source>
        <dbReference type="EMBL" id="MCU9848084.1"/>
    </source>
</evidence>
<evidence type="ECO:0000256" key="6">
    <source>
        <dbReference type="SAM" id="Phobius"/>
    </source>
</evidence>
<dbReference type="PANTHER" id="PTHR30213">
    <property type="entry name" value="INNER MEMBRANE PROTEIN YHJD"/>
    <property type="match status" value="1"/>
</dbReference>
<gene>
    <name evidence="7" type="ORF">OEZ60_08700</name>
</gene>
<dbReference type="Proteomes" id="UP001209535">
    <property type="component" value="Unassembled WGS sequence"/>
</dbReference>
<feature type="transmembrane region" description="Helical" evidence="6">
    <location>
        <begin position="243"/>
        <end position="267"/>
    </location>
</feature>
<name>A0ABT2X2A9_9RHOB</name>
<dbReference type="EMBL" id="JAOVQO010000007">
    <property type="protein sequence ID" value="MCU9848084.1"/>
    <property type="molecule type" value="Genomic_DNA"/>
</dbReference>
<accession>A0ABT2X2A9</accession>
<feature type="transmembrane region" description="Helical" evidence="6">
    <location>
        <begin position="209"/>
        <end position="231"/>
    </location>
</feature>
<proteinExistence type="predicted"/>
<dbReference type="InterPro" id="IPR017039">
    <property type="entry name" value="Virul_fac_BrkB"/>
</dbReference>
<evidence type="ECO:0000256" key="5">
    <source>
        <dbReference type="ARBA" id="ARBA00023136"/>
    </source>
</evidence>
<feature type="transmembrane region" description="Helical" evidence="6">
    <location>
        <begin position="26"/>
        <end position="50"/>
    </location>
</feature>
<feature type="transmembrane region" description="Helical" evidence="6">
    <location>
        <begin position="98"/>
        <end position="122"/>
    </location>
</feature>
<keyword evidence="4 6" id="KW-1133">Transmembrane helix</keyword>
<keyword evidence="3 6" id="KW-0812">Transmembrane</keyword>
<feature type="transmembrane region" description="Helical" evidence="6">
    <location>
        <begin position="177"/>
        <end position="197"/>
    </location>
</feature>
<keyword evidence="8" id="KW-1185">Reference proteome</keyword>
<evidence type="ECO:0000256" key="3">
    <source>
        <dbReference type="ARBA" id="ARBA00022692"/>
    </source>
</evidence>
<dbReference type="NCBIfam" id="TIGR00765">
    <property type="entry name" value="yihY_not_rbn"/>
    <property type="match status" value="1"/>
</dbReference>
<sequence>MATTTVYIMQLILAVWNAMDDRHLGLIAAGVAFYMMFALFPGMAATIAIWGFFSDPAVMREYLGSVSHLIPAAAYGLIEAQLNSLLLATPKTLGWTTAISLAIAFYSIHNGVAALISGLNAIHVRRHRPGLMRWLVSIGMTFALIAVFLTALATVVMVPVILNFLELGPVEGFILRYLPWTAMFLVVLIVLGLFYRWGPTMDTAPHSWITPGGLLAAILWAAASMAFSVYLENFGAYNRIYGSIGAAIALLMWLYISAFIVLLGAAVNEEHDRLRRLQ</sequence>
<evidence type="ECO:0000256" key="1">
    <source>
        <dbReference type="ARBA" id="ARBA00004651"/>
    </source>
</evidence>
<dbReference type="PIRSF" id="PIRSF035875">
    <property type="entry name" value="RNase_BN"/>
    <property type="match status" value="1"/>
</dbReference>